<name>A0A0G1DH05_9BACT</name>
<evidence type="ECO:0000259" key="2">
    <source>
        <dbReference type="Pfam" id="PF13649"/>
    </source>
</evidence>
<evidence type="ECO:0000313" key="4">
    <source>
        <dbReference type="Proteomes" id="UP000034090"/>
    </source>
</evidence>
<keyword evidence="3" id="KW-0489">Methyltransferase</keyword>
<sequence>MFYEFVRPLICPFGEIEKFVPSKGEILDVGCGHGLFSKILAERSLDRQVTGIDPSEIKIRHARKYSHLKNLKFEVCELSDLINRKVRFDCIIVIDVLYLFPRREKGKFFEICRKLLKKNGSLIVVENGNGSGFIYKVLKIEETIMTRLFKFTFTKYEGLHFLSRDGYKRMLTELGFGVKTRINLKSFLPYPHFLLVVTR</sequence>
<keyword evidence="3" id="KW-0830">Ubiquinone</keyword>
<proteinExistence type="predicted"/>
<dbReference type="InterPro" id="IPR041698">
    <property type="entry name" value="Methyltransf_25"/>
</dbReference>
<dbReference type="EMBL" id="LCFQ01000013">
    <property type="protein sequence ID" value="KKS96984.1"/>
    <property type="molecule type" value="Genomic_DNA"/>
</dbReference>
<feature type="domain" description="Methyltransferase" evidence="2">
    <location>
        <begin position="26"/>
        <end position="120"/>
    </location>
</feature>
<reference evidence="3 4" key="1">
    <citation type="journal article" date="2015" name="Nature">
        <title>rRNA introns, odd ribosomes, and small enigmatic genomes across a large radiation of phyla.</title>
        <authorList>
            <person name="Brown C.T."/>
            <person name="Hug L.A."/>
            <person name="Thomas B.C."/>
            <person name="Sharon I."/>
            <person name="Castelle C.J."/>
            <person name="Singh A."/>
            <person name="Wilkins M.J."/>
            <person name="Williams K.H."/>
            <person name="Banfield J.F."/>
        </authorList>
    </citation>
    <scope>NUCLEOTIDE SEQUENCE [LARGE SCALE GENOMIC DNA]</scope>
</reference>
<dbReference type="CDD" id="cd02440">
    <property type="entry name" value="AdoMet_MTases"/>
    <property type="match status" value="1"/>
</dbReference>
<keyword evidence="1 3" id="KW-0808">Transferase</keyword>
<evidence type="ECO:0000256" key="1">
    <source>
        <dbReference type="ARBA" id="ARBA00022679"/>
    </source>
</evidence>
<dbReference type="InterPro" id="IPR029063">
    <property type="entry name" value="SAM-dependent_MTases_sf"/>
</dbReference>
<organism evidence="3 4">
    <name type="scientific">Candidatus Woesebacteria bacterium GW2011_GWB1_43_14</name>
    <dbReference type="NCBI Taxonomy" id="1618578"/>
    <lineage>
        <taxon>Bacteria</taxon>
        <taxon>Candidatus Woeseibacteriota</taxon>
    </lineage>
</organism>
<dbReference type="GO" id="GO:0008168">
    <property type="term" value="F:methyltransferase activity"/>
    <property type="evidence" value="ECO:0007669"/>
    <property type="project" value="UniProtKB-KW"/>
</dbReference>
<dbReference type="PANTHER" id="PTHR43861">
    <property type="entry name" value="TRANS-ACONITATE 2-METHYLTRANSFERASE-RELATED"/>
    <property type="match status" value="1"/>
</dbReference>
<gene>
    <name evidence="3" type="ORF">UV74_C0013G0106</name>
</gene>
<dbReference type="Gene3D" id="3.40.50.150">
    <property type="entry name" value="Vaccinia Virus protein VP39"/>
    <property type="match status" value="1"/>
</dbReference>
<comment type="caution">
    <text evidence="3">The sequence shown here is derived from an EMBL/GenBank/DDBJ whole genome shotgun (WGS) entry which is preliminary data.</text>
</comment>
<dbReference type="STRING" id="1618578.UV74_C0013G0106"/>
<protein>
    <submittedName>
        <fullName evidence="3">3-demethylubiquinone-9 3-methyltransferase</fullName>
    </submittedName>
</protein>
<dbReference type="Proteomes" id="UP000034090">
    <property type="component" value="Unassembled WGS sequence"/>
</dbReference>
<dbReference type="Pfam" id="PF13649">
    <property type="entry name" value="Methyltransf_25"/>
    <property type="match status" value="1"/>
</dbReference>
<dbReference type="SUPFAM" id="SSF53335">
    <property type="entry name" value="S-adenosyl-L-methionine-dependent methyltransferases"/>
    <property type="match status" value="1"/>
</dbReference>
<dbReference type="AlphaFoldDB" id="A0A0G1DH05"/>
<evidence type="ECO:0000313" key="3">
    <source>
        <dbReference type="EMBL" id="KKS96984.1"/>
    </source>
</evidence>
<accession>A0A0G1DH05</accession>
<dbReference type="GO" id="GO:0032259">
    <property type="term" value="P:methylation"/>
    <property type="evidence" value="ECO:0007669"/>
    <property type="project" value="UniProtKB-KW"/>
</dbReference>